<feature type="domain" description="Protein kinase" evidence="18">
    <location>
        <begin position="678"/>
        <end position="932"/>
    </location>
</feature>
<evidence type="ECO:0000256" key="4">
    <source>
        <dbReference type="ARBA" id="ARBA00022527"/>
    </source>
</evidence>
<evidence type="ECO:0000256" key="16">
    <source>
        <dbReference type="PROSITE-ProRule" id="PRU10141"/>
    </source>
</evidence>
<dbReference type="GO" id="GO:0004674">
    <property type="term" value="F:protein serine/threonine kinase activity"/>
    <property type="evidence" value="ECO:0007669"/>
    <property type="project" value="UniProtKB-KW"/>
</dbReference>
<dbReference type="PROSITE" id="PS00108">
    <property type="entry name" value="PROTEIN_KINASE_ST"/>
    <property type="match status" value="1"/>
</dbReference>
<evidence type="ECO:0000256" key="8">
    <source>
        <dbReference type="ARBA" id="ARBA00022840"/>
    </source>
</evidence>
<dbReference type="EnsemblMetazoa" id="CLYHEMT018859.2">
    <property type="protein sequence ID" value="CLYHEMP018859.2"/>
    <property type="gene ID" value="CLYHEMG018859"/>
</dbReference>
<evidence type="ECO:0000256" key="11">
    <source>
        <dbReference type="ARBA" id="ARBA00041268"/>
    </source>
</evidence>
<evidence type="ECO:0000313" key="20">
    <source>
        <dbReference type="Proteomes" id="UP000594262"/>
    </source>
</evidence>
<dbReference type="InterPro" id="IPR000719">
    <property type="entry name" value="Prot_kinase_dom"/>
</dbReference>
<comment type="catalytic activity">
    <reaction evidence="15">
        <text>L-tyrosyl-[protein] + ATP = O-phospho-L-tyrosyl-[protein] + ADP + H(+)</text>
        <dbReference type="Rhea" id="RHEA:10596"/>
        <dbReference type="Rhea" id="RHEA-COMP:10136"/>
        <dbReference type="Rhea" id="RHEA-COMP:20101"/>
        <dbReference type="ChEBI" id="CHEBI:15378"/>
        <dbReference type="ChEBI" id="CHEBI:30616"/>
        <dbReference type="ChEBI" id="CHEBI:46858"/>
        <dbReference type="ChEBI" id="CHEBI:61978"/>
        <dbReference type="ChEBI" id="CHEBI:456216"/>
        <dbReference type="EC" id="2.7.12.1"/>
    </reaction>
</comment>
<dbReference type="PROSITE" id="PS50011">
    <property type="entry name" value="PROTEIN_KINASE_DOM"/>
    <property type="match status" value="1"/>
</dbReference>
<dbReference type="GO" id="GO:0043066">
    <property type="term" value="P:negative regulation of apoptotic process"/>
    <property type="evidence" value="ECO:0007669"/>
    <property type="project" value="TreeGrafter"/>
</dbReference>
<evidence type="ECO:0000256" key="7">
    <source>
        <dbReference type="ARBA" id="ARBA00022777"/>
    </source>
</evidence>
<dbReference type="SUPFAM" id="SSF56112">
    <property type="entry name" value="Protein kinase-like (PK-like)"/>
    <property type="match status" value="1"/>
</dbReference>
<feature type="binding site" evidence="16">
    <location>
        <position position="707"/>
    </location>
    <ligand>
        <name>ATP</name>
        <dbReference type="ChEBI" id="CHEBI:30616"/>
    </ligand>
</feature>
<dbReference type="Proteomes" id="UP000594262">
    <property type="component" value="Unplaced"/>
</dbReference>
<feature type="region of interest" description="Disordered" evidence="17">
    <location>
        <begin position="941"/>
        <end position="982"/>
    </location>
</feature>
<dbReference type="AlphaFoldDB" id="A0A7M6DNW3"/>
<dbReference type="InterPro" id="IPR011009">
    <property type="entry name" value="Kinase-like_dom_sf"/>
</dbReference>
<evidence type="ECO:0000256" key="15">
    <source>
        <dbReference type="ARBA" id="ARBA00051680"/>
    </source>
</evidence>
<accession>A0A7M6DNW3</accession>
<keyword evidence="3" id="KW-0963">Cytoplasm</keyword>
<dbReference type="PANTHER" id="PTHR46392:SF1">
    <property type="entry name" value="DUAL SERINE_THREONINE AND TYROSINE PROTEIN KINASE"/>
    <property type="match status" value="1"/>
</dbReference>
<evidence type="ECO:0000256" key="17">
    <source>
        <dbReference type="SAM" id="MobiDB-lite"/>
    </source>
</evidence>
<evidence type="ECO:0000256" key="1">
    <source>
        <dbReference type="ARBA" id="ARBA00004496"/>
    </source>
</evidence>
<dbReference type="GO" id="GO:0004713">
    <property type="term" value="F:protein tyrosine kinase activity"/>
    <property type="evidence" value="ECO:0007669"/>
    <property type="project" value="UniProtKB-KW"/>
</dbReference>
<dbReference type="GO" id="GO:0005737">
    <property type="term" value="C:cytoplasm"/>
    <property type="evidence" value="ECO:0007669"/>
    <property type="project" value="UniProtKB-SubCell"/>
</dbReference>
<reference evidence="19" key="1">
    <citation type="submission" date="2021-01" db="UniProtKB">
        <authorList>
            <consortium name="EnsemblMetazoa"/>
        </authorList>
    </citation>
    <scope>IDENTIFICATION</scope>
</reference>
<dbReference type="GeneID" id="136804273"/>
<dbReference type="Pfam" id="PF00069">
    <property type="entry name" value="Pkinase"/>
    <property type="match status" value="1"/>
</dbReference>
<dbReference type="GO" id="GO:0004712">
    <property type="term" value="F:protein serine/threonine/tyrosine kinase activity"/>
    <property type="evidence" value="ECO:0007669"/>
    <property type="project" value="UniProtKB-EC"/>
</dbReference>
<comment type="subcellular location">
    <subcellularLocation>
        <location evidence="1">Cytoplasm</location>
    </subcellularLocation>
</comment>
<keyword evidence="5" id="KW-0808">Transferase</keyword>
<evidence type="ECO:0000256" key="10">
    <source>
        <dbReference type="ARBA" id="ARBA00040421"/>
    </source>
</evidence>
<dbReference type="InterPro" id="IPR017441">
    <property type="entry name" value="Protein_kinase_ATP_BS"/>
</dbReference>
<sequence length="982" mass="110344">MTANLPYELTKFKEHTKLLRQVKRDTDKAFYEIQQSGHFAPDLLRAYLLPQDEYHELAHVCEKPPTIIVLGTSCYAKVRAINELLGEPILPLAEDADSASVTWRMVRFKHGYYSTLSLVLPDSFELAAALDAYEGTWRSVPRADLELRGRDRSDPALTAAVAEVCLDHPLLKTGAEIICAPSNTENSVEQVFKSCVEDVLPILIFAVDTETLCQKDLDELAQINSFAMNSLPVFFVKVPPHCTHELTESLQDSLKQEQVDKMNEGNRKLYEQLVELGFLSKEAAPTETTTTSTTELGSSASIIDSVRPKSTLIEDFSLFPCFLMFVRQILQYHIIAAACVLNEAHTRCLGMFINSAFDLARDISITPKRISYARAKEDELFRSLMDIANKKQEEIKEVIHSTIESLSPQLQEEAGLLKIQGVDFQQNLELVDIEDLERCIQQVQELVLSRLNQAVAGKLISSVEYLKESYVGTLTRCLTSLEKADQEFARETSGVASVALKQPQVVVTRPSSPYSSFLLLNIVNGTGPTHPANHRQSTASLHLKQVLDAAYQVEVTVQASFSLTRLLWEKLKQAVQMLPGKRSPVVDATWKKKIAAEVILCISESRLAKNICSQFRTRLIRSHEAFTQSMRVLEMRHNGRMEKKEEQRMKLRKVFAPRVARCVLDSTSLRDLVLYGMPQLGREIGRGQYGVVYACDKWGGSGPCAIKSVVPPDDKHWNDLALEFYYTRAIPENDRLVQIRGSVIDYSYAGGSSPAVLLVMDRMQRDLYAGIKNGMSFRSRLQVALDVVDGLRYLHSQGLIHRDIKLKNVLLDSKNRGKLTDLGFCKPGAMISGSIVGTPIHMAPELFSGRYDHSVDVYAFGILFWYICAGSVRLPGSYEQCASKDQLWNSVRKGVRPERLAHFDDECWSLMEQCWSGDSAARPLLGDIQPRLKAIKERIEIRDAQKRQSRPGSSRSRSSYATGHHSHIPSKHIMQIPLSKPH</sequence>
<evidence type="ECO:0000256" key="9">
    <source>
        <dbReference type="ARBA" id="ARBA00023137"/>
    </source>
</evidence>
<dbReference type="GO" id="GO:0070374">
    <property type="term" value="P:positive regulation of ERK1 and ERK2 cascade"/>
    <property type="evidence" value="ECO:0007669"/>
    <property type="project" value="TreeGrafter"/>
</dbReference>
<dbReference type="OrthoDB" id="122279at2759"/>
<comment type="catalytic activity">
    <reaction evidence="14">
        <text>L-threonyl-[protein] + ATP = O-phospho-L-threonyl-[protein] + ADP + H(+)</text>
        <dbReference type="Rhea" id="RHEA:46608"/>
        <dbReference type="Rhea" id="RHEA-COMP:11060"/>
        <dbReference type="Rhea" id="RHEA-COMP:11605"/>
        <dbReference type="ChEBI" id="CHEBI:15378"/>
        <dbReference type="ChEBI" id="CHEBI:30013"/>
        <dbReference type="ChEBI" id="CHEBI:30616"/>
        <dbReference type="ChEBI" id="CHEBI:61977"/>
        <dbReference type="ChEBI" id="CHEBI:456216"/>
        <dbReference type="EC" id="2.7.12.1"/>
    </reaction>
</comment>
<evidence type="ECO:0000313" key="19">
    <source>
        <dbReference type="EnsemblMetazoa" id="CLYHEMP018859.2"/>
    </source>
</evidence>
<evidence type="ECO:0000256" key="12">
    <source>
        <dbReference type="ARBA" id="ARBA00042638"/>
    </source>
</evidence>
<keyword evidence="8 16" id="KW-0067">ATP-binding</keyword>
<dbReference type="GO" id="GO:0005524">
    <property type="term" value="F:ATP binding"/>
    <property type="evidence" value="ECO:0007669"/>
    <property type="project" value="UniProtKB-UniRule"/>
</dbReference>
<dbReference type="InterPro" id="IPR051302">
    <property type="entry name" value="Dual_SerThr-Tyr_Kinase"/>
</dbReference>
<dbReference type="CDD" id="cd13975">
    <property type="entry name" value="PKc_Dusty"/>
    <property type="match status" value="1"/>
</dbReference>
<evidence type="ECO:0000259" key="18">
    <source>
        <dbReference type="PROSITE" id="PS50011"/>
    </source>
</evidence>
<protein>
    <recommendedName>
        <fullName evidence="10">Dual serine/threonine and tyrosine protein kinase</fullName>
        <ecNumber evidence="2">2.7.12.1</ecNumber>
    </recommendedName>
    <alternativeName>
        <fullName evidence="12">Dusty protein kinase</fullName>
    </alternativeName>
    <alternativeName>
        <fullName evidence="11">Receptor-interacting serine/threonine-protein kinase 5</fullName>
    </alternativeName>
</protein>
<evidence type="ECO:0000256" key="5">
    <source>
        <dbReference type="ARBA" id="ARBA00022679"/>
    </source>
</evidence>
<dbReference type="PANTHER" id="PTHR46392">
    <property type="entry name" value="DUAL SERINE/THREONINE AND TYROSINE PROTEIN KINASE"/>
    <property type="match status" value="1"/>
</dbReference>
<dbReference type="GO" id="GO:0044344">
    <property type="term" value="P:cellular response to fibroblast growth factor stimulus"/>
    <property type="evidence" value="ECO:0007669"/>
    <property type="project" value="TreeGrafter"/>
</dbReference>
<evidence type="ECO:0000256" key="3">
    <source>
        <dbReference type="ARBA" id="ARBA00022490"/>
    </source>
</evidence>
<feature type="compositionally biased region" description="Low complexity" evidence="17">
    <location>
        <begin position="950"/>
        <end position="959"/>
    </location>
</feature>
<dbReference type="RefSeq" id="XP_066917079.1">
    <property type="nucleotide sequence ID" value="XM_067060978.1"/>
</dbReference>
<evidence type="ECO:0000256" key="6">
    <source>
        <dbReference type="ARBA" id="ARBA00022741"/>
    </source>
</evidence>
<dbReference type="EC" id="2.7.12.1" evidence="2"/>
<evidence type="ECO:0000256" key="13">
    <source>
        <dbReference type="ARBA" id="ARBA00049003"/>
    </source>
</evidence>
<keyword evidence="6 16" id="KW-0547">Nucleotide-binding</keyword>
<proteinExistence type="predicted"/>
<organism evidence="19 20">
    <name type="scientific">Clytia hemisphaerica</name>
    <dbReference type="NCBI Taxonomy" id="252671"/>
    <lineage>
        <taxon>Eukaryota</taxon>
        <taxon>Metazoa</taxon>
        <taxon>Cnidaria</taxon>
        <taxon>Hydrozoa</taxon>
        <taxon>Hydroidolina</taxon>
        <taxon>Leptothecata</taxon>
        <taxon>Obeliida</taxon>
        <taxon>Clytiidae</taxon>
        <taxon>Clytia</taxon>
    </lineage>
</organism>
<keyword evidence="9" id="KW-0829">Tyrosine-protein kinase</keyword>
<dbReference type="PROSITE" id="PS00107">
    <property type="entry name" value="PROTEIN_KINASE_ATP"/>
    <property type="match status" value="1"/>
</dbReference>
<dbReference type="InterPro" id="IPR008271">
    <property type="entry name" value="Ser/Thr_kinase_AS"/>
</dbReference>
<evidence type="ECO:0000256" key="2">
    <source>
        <dbReference type="ARBA" id="ARBA00013203"/>
    </source>
</evidence>
<dbReference type="Gene3D" id="1.10.510.10">
    <property type="entry name" value="Transferase(Phosphotransferase) domain 1"/>
    <property type="match status" value="1"/>
</dbReference>
<keyword evidence="20" id="KW-1185">Reference proteome</keyword>
<keyword evidence="4" id="KW-0723">Serine/threonine-protein kinase</keyword>
<keyword evidence="7" id="KW-0418">Kinase</keyword>
<dbReference type="SMART" id="SM00220">
    <property type="entry name" value="S_TKc"/>
    <property type="match status" value="1"/>
</dbReference>
<dbReference type="GO" id="GO:0045743">
    <property type="term" value="P:positive regulation of fibroblast growth factor receptor signaling pathway"/>
    <property type="evidence" value="ECO:0007669"/>
    <property type="project" value="TreeGrafter"/>
</dbReference>
<name>A0A7M6DNW3_9CNID</name>
<comment type="catalytic activity">
    <reaction evidence="13">
        <text>L-seryl-[protein] + ATP = O-phospho-L-seryl-[protein] + ADP + H(+)</text>
        <dbReference type="Rhea" id="RHEA:17989"/>
        <dbReference type="Rhea" id="RHEA-COMP:9863"/>
        <dbReference type="Rhea" id="RHEA-COMP:11604"/>
        <dbReference type="ChEBI" id="CHEBI:15378"/>
        <dbReference type="ChEBI" id="CHEBI:29999"/>
        <dbReference type="ChEBI" id="CHEBI:30616"/>
        <dbReference type="ChEBI" id="CHEBI:83421"/>
        <dbReference type="ChEBI" id="CHEBI:456216"/>
        <dbReference type="EC" id="2.7.12.1"/>
    </reaction>
</comment>
<evidence type="ECO:0000256" key="14">
    <source>
        <dbReference type="ARBA" id="ARBA00049308"/>
    </source>
</evidence>